<organism evidence="3 4">
    <name type="scientific">Phellinidium pouzarii</name>
    <dbReference type="NCBI Taxonomy" id="167371"/>
    <lineage>
        <taxon>Eukaryota</taxon>
        <taxon>Fungi</taxon>
        <taxon>Dikarya</taxon>
        <taxon>Basidiomycota</taxon>
        <taxon>Agaricomycotina</taxon>
        <taxon>Agaricomycetes</taxon>
        <taxon>Hymenochaetales</taxon>
        <taxon>Hymenochaetaceae</taxon>
        <taxon>Phellinidium</taxon>
    </lineage>
</organism>
<keyword evidence="2" id="KW-0472">Membrane</keyword>
<feature type="compositionally biased region" description="Polar residues" evidence="1">
    <location>
        <begin position="212"/>
        <end position="221"/>
    </location>
</feature>
<accession>A0A4S4LBD7</accession>
<evidence type="ECO:0000256" key="2">
    <source>
        <dbReference type="SAM" id="Phobius"/>
    </source>
</evidence>
<dbReference type="EMBL" id="SGPK01000078">
    <property type="protein sequence ID" value="THH09036.1"/>
    <property type="molecule type" value="Genomic_DNA"/>
</dbReference>
<reference evidence="3 4" key="1">
    <citation type="submission" date="2019-02" db="EMBL/GenBank/DDBJ databases">
        <title>Genome sequencing of the rare red list fungi Phellinidium pouzarii.</title>
        <authorList>
            <person name="Buettner E."/>
            <person name="Kellner H."/>
        </authorList>
    </citation>
    <scope>NUCLEOTIDE SEQUENCE [LARGE SCALE GENOMIC DNA]</scope>
    <source>
        <strain evidence="3 4">DSM 108285</strain>
    </source>
</reference>
<feature type="compositionally biased region" description="Polar residues" evidence="1">
    <location>
        <begin position="78"/>
        <end position="89"/>
    </location>
</feature>
<keyword evidence="2" id="KW-0812">Transmembrane</keyword>
<evidence type="ECO:0000313" key="3">
    <source>
        <dbReference type="EMBL" id="THH09036.1"/>
    </source>
</evidence>
<evidence type="ECO:0000256" key="1">
    <source>
        <dbReference type="SAM" id="MobiDB-lite"/>
    </source>
</evidence>
<evidence type="ECO:0000313" key="4">
    <source>
        <dbReference type="Proteomes" id="UP000308199"/>
    </source>
</evidence>
<keyword evidence="4" id="KW-1185">Reference proteome</keyword>
<feature type="region of interest" description="Disordered" evidence="1">
    <location>
        <begin position="51"/>
        <end position="107"/>
    </location>
</feature>
<keyword evidence="2" id="KW-1133">Transmembrane helix</keyword>
<gene>
    <name evidence="3" type="ORF">EW145_g2297</name>
</gene>
<dbReference type="AlphaFoldDB" id="A0A4S4LBD7"/>
<feature type="compositionally biased region" description="Basic and acidic residues" evidence="1">
    <location>
        <begin position="267"/>
        <end position="287"/>
    </location>
</feature>
<proteinExistence type="predicted"/>
<dbReference type="OrthoDB" id="3304757at2759"/>
<name>A0A4S4LBD7_9AGAM</name>
<sequence>MLKYKLRQAVKGFLAYTIFFSQISWTFLKWMGSFLLRLTSYIFCCRKDRKDKRSDRGSTTVSPPNEPQDLESQPMPPTLNTEQTENWSKTRGESLGSRVSNDRLLEIDGNGDATKELLSVTNKRGINERGHGTSSMQGGDALAIVKPSAYEEPRINDKSYDIPATNDGDSTQTIKAVPDPDVQMASMKDTQKKKKDNISSASDQKIHDTKPSEVSSKQTDAQPPRVDSKQILEEAANPMSQQKTRKRQKPPNVDTRPTRRPKSSASHKADLSRVPSRKDSSEPKRTIESPSSTPIAPTAASGQFSLLPEALSAVTKPQNISAAQRFFRDKASLCSQKEIVDMCEALNGLIESLVFDLIKERERLADTVSSSVHVDVDSDYGVELRIADLVEKALGKQVHDAVLHSSDHEPKSAEFEGIMQDAWQAWTTFCLHLAMQPLLFGFRVRTISEVEEIFRDMVHQEPEKARYWNDLRTDNHPMMTTIEPQIRELVKDISPIAEPASGEAEAYCLLEGAYQRILERAHTANEYQPIALHWRAMLHKHDKNLAPFTDAIKQTQTVLYRGLMEMFDLAGEKHIPSVIDRDRFLRSSLEIVESASKLAELMKTSFFSTNLEVFLIAPGREYDGSLMEDYAGGGSNVTCSILLGLRELGLAGETRRVLLKPKVLTA</sequence>
<feature type="region of interest" description="Disordered" evidence="1">
    <location>
        <begin position="152"/>
        <end position="299"/>
    </location>
</feature>
<comment type="caution">
    <text evidence="3">The sequence shown here is derived from an EMBL/GenBank/DDBJ whole genome shotgun (WGS) entry which is preliminary data.</text>
</comment>
<dbReference type="Proteomes" id="UP000308199">
    <property type="component" value="Unassembled WGS sequence"/>
</dbReference>
<feature type="transmembrane region" description="Helical" evidence="2">
    <location>
        <begin position="12"/>
        <end position="36"/>
    </location>
</feature>
<protein>
    <submittedName>
        <fullName evidence="3">Uncharacterized protein</fullName>
    </submittedName>
</protein>
<feature type="compositionally biased region" description="Polar residues" evidence="1">
    <location>
        <begin position="288"/>
        <end position="299"/>
    </location>
</feature>